<evidence type="ECO:0000313" key="3">
    <source>
        <dbReference type="EMBL" id="MFC5219076.1"/>
    </source>
</evidence>
<dbReference type="Proteomes" id="UP001596263">
    <property type="component" value="Unassembled WGS sequence"/>
</dbReference>
<dbReference type="RefSeq" id="WP_380862489.1">
    <property type="nucleotide sequence ID" value="NZ_JBHSKM010000035.1"/>
</dbReference>
<dbReference type="SUPFAM" id="SSF55961">
    <property type="entry name" value="Bet v1-like"/>
    <property type="match status" value="1"/>
</dbReference>
<dbReference type="Gene3D" id="3.30.530.20">
    <property type="match status" value="1"/>
</dbReference>
<sequence length="168" mass="18997">MGAVVNLDAFGWRRFVMTHDGGLRLHLQRVLRARRPVVFRALTEPQELTKWWGPDGFVITSVESDLRPGGGYRIAMQPPEGDLFYLVGEFLEVDPPARLSYTFRWEDPDPEDRETVVTLSLRDVGGTRAELAISQGDFATERRQALHEEGWTQSLNKLEELMSSAAPA</sequence>
<protein>
    <submittedName>
        <fullName evidence="3">SRPBCC domain-containing protein</fullName>
    </submittedName>
</protein>
<dbReference type="CDD" id="cd07814">
    <property type="entry name" value="SRPBCC_CalC_Aha1-like"/>
    <property type="match status" value="1"/>
</dbReference>
<dbReference type="InterPro" id="IPR023393">
    <property type="entry name" value="START-like_dom_sf"/>
</dbReference>
<accession>A0ABW0CT13</accession>
<evidence type="ECO:0000259" key="2">
    <source>
        <dbReference type="Pfam" id="PF08327"/>
    </source>
</evidence>
<proteinExistence type="inferred from homology"/>
<gene>
    <name evidence="3" type="ORF">ACFPQ9_35075</name>
</gene>
<organism evidence="3 4">
    <name type="scientific">Streptomyces coerulescens</name>
    <dbReference type="NCBI Taxonomy" id="29304"/>
    <lineage>
        <taxon>Bacteria</taxon>
        <taxon>Bacillati</taxon>
        <taxon>Actinomycetota</taxon>
        <taxon>Actinomycetes</taxon>
        <taxon>Kitasatosporales</taxon>
        <taxon>Streptomycetaceae</taxon>
        <taxon>Streptomyces</taxon>
    </lineage>
</organism>
<reference evidence="4" key="1">
    <citation type="journal article" date="2019" name="Int. J. Syst. Evol. Microbiol.">
        <title>The Global Catalogue of Microorganisms (GCM) 10K type strain sequencing project: providing services to taxonomists for standard genome sequencing and annotation.</title>
        <authorList>
            <consortium name="The Broad Institute Genomics Platform"/>
            <consortium name="The Broad Institute Genome Sequencing Center for Infectious Disease"/>
            <person name="Wu L."/>
            <person name="Ma J."/>
        </authorList>
    </citation>
    <scope>NUCLEOTIDE SEQUENCE [LARGE SCALE GENOMIC DNA]</scope>
    <source>
        <strain evidence="4">KCTC 42586</strain>
    </source>
</reference>
<comment type="caution">
    <text evidence="3">The sequence shown here is derived from an EMBL/GenBank/DDBJ whole genome shotgun (WGS) entry which is preliminary data.</text>
</comment>
<dbReference type="InterPro" id="IPR013538">
    <property type="entry name" value="ASHA1/2-like_C"/>
</dbReference>
<evidence type="ECO:0000313" key="4">
    <source>
        <dbReference type="Proteomes" id="UP001596263"/>
    </source>
</evidence>
<keyword evidence="4" id="KW-1185">Reference proteome</keyword>
<comment type="similarity">
    <text evidence="1">Belongs to the AHA1 family.</text>
</comment>
<dbReference type="EMBL" id="JBHSKM010000035">
    <property type="protein sequence ID" value="MFC5219076.1"/>
    <property type="molecule type" value="Genomic_DNA"/>
</dbReference>
<evidence type="ECO:0000256" key="1">
    <source>
        <dbReference type="ARBA" id="ARBA00006817"/>
    </source>
</evidence>
<name>A0ABW0CT13_STRCD</name>
<dbReference type="Pfam" id="PF08327">
    <property type="entry name" value="AHSA1"/>
    <property type="match status" value="1"/>
</dbReference>
<feature type="domain" description="Activator of Hsp90 ATPase homologue 1/2-like C-terminal" evidence="2">
    <location>
        <begin position="34"/>
        <end position="162"/>
    </location>
</feature>